<sequence>MITHCCLVSRQYIKSKGIYSTFMVTESCGCSSASIDKTQVSRKNHCLC</sequence>
<evidence type="ECO:0000313" key="1">
    <source>
        <dbReference type="EMBL" id="JAH26172.1"/>
    </source>
</evidence>
<name>A0A0E9RBJ5_ANGAN</name>
<reference evidence="1" key="1">
    <citation type="submission" date="2014-11" db="EMBL/GenBank/DDBJ databases">
        <authorList>
            <person name="Amaro Gonzalez C."/>
        </authorList>
    </citation>
    <scope>NUCLEOTIDE SEQUENCE</scope>
</reference>
<protein>
    <submittedName>
        <fullName evidence="1">Uncharacterized protein</fullName>
    </submittedName>
</protein>
<proteinExistence type="predicted"/>
<dbReference type="EMBL" id="GBXM01082405">
    <property type="protein sequence ID" value="JAH26172.1"/>
    <property type="molecule type" value="Transcribed_RNA"/>
</dbReference>
<organism evidence="1">
    <name type="scientific">Anguilla anguilla</name>
    <name type="common">European freshwater eel</name>
    <name type="synonym">Muraena anguilla</name>
    <dbReference type="NCBI Taxonomy" id="7936"/>
    <lineage>
        <taxon>Eukaryota</taxon>
        <taxon>Metazoa</taxon>
        <taxon>Chordata</taxon>
        <taxon>Craniata</taxon>
        <taxon>Vertebrata</taxon>
        <taxon>Euteleostomi</taxon>
        <taxon>Actinopterygii</taxon>
        <taxon>Neopterygii</taxon>
        <taxon>Teleostei</taxon>
        <taxon>Anguilliformes</taxon>
        <taxon>Anguillidae</taxon>
        <taxon>Anguilla</taxon>
    </lineage>
</organism>
<dbReference type="AlphaFoldDB" id="A0A0E9RBJ5"/>
<reference evidence="1" key="2">
    <citation type="journal article" date="2015" name="Fish Shellfish Immunol.">
        <title>Early steps in the European eel (Anguilla anguilla)-Vibrio vulnificus interaction in the gills: Role of the RtxA13 toxin.</title>
        <authorList>
            <person name="Callol A."/>
            <person name="Pajuelo D."/>
            <person name="Ebbesson L."/>
            <person name="Teles M."/>
            <person name="MacKenzie S."/>
            <person name="Amaro C."/>
        </authorList>
    </citation>
    <scope>NUCLEOTIDE SEQUENCE</scope>
</reference>
<accession>A0A0E9RBJ5</accession>